<comment type="similarity">
    <text evidence="2 4">Belongs to the class-III pyridoxal-phosphate-dependent aminotransferase family.</text>
</comment>
<comment type="pathway">
    <text evidence="4">Amino-acid biosynthesis; L-proline biosynthesis; L-glutamate 5-semialdehyde from L-ornithine: step 1/1.</text>
</comment>
<evidence type="ECO:0000313" key="6">
    <source>
        <dbReference type="EMBL" id="OTA24020.1"/>
    </source>
</evidence>
<proteinExistence type="inferred from homology"/>
<dbReference type="Gene3D" id="3.90.1150.10">
    <property type="entry name" value="Aspartate Aminotransferase, domain 1"/>
    <property type="match status" value="1"/>
</dbReference>
<evidence type="ECO:0000256" key="2">
    <source>
        <dbReference type="ARBA" id="ARBA00008954"/>
    </source>
</evidence>
<name>A0A1Z5ST81_HORWE</name>
<dbReference type="OrthoDB" id="10261433at2759"/>
<dbReference type="GO" id="GO:0042802">
    <property type="term" value="F:identical protein binding"/>
    <property type="evidence" value="ECO:0007669"/>
    <property type="project" value="TreeGrafter"/>
</dbReference>
<dbReference type="InterPro" id="IPR049704">
    <property type="entry name" value="Aminotrans_3_PPA_site"/>
</dbReference>
<feature type="region of interest" description="Disordered" evidence="5">
    <location>
        <begin position="1"/>
        <end position="44"/>
    </location>
</feature>
<dbReference type="PROSITE" id="PS00600">
    <property type="entry name" value="AA_TRANSFER_CLASS_3"/>
    <property type="match status" value="1"/>
</dbReference>
<dbReference type="GO" id="GO:0019544">
    <property type="term" value="P:L-arginine catabolic process to L-glutamate"/>
    <property type="evidence" value="ECO:0007669"/>
    <property type="project" value="TreeGrafter"/>
</dbReference>
<dbReference type="Proteomes" id="UP000194280">
    <property type="component" value="Unassembled WGS sequence"/>
</dbReference>
<reference evidence="6 7" key="1">
    <citation type="submission" date="2017-01" db="EMBL/GenBank/DDBJ databases">
        <title>The recent genome duplication of the halophilic yeast Hortaea werneckii: insights from long-read sequencing.</title>
        <authorList>
            <person name="Sinha S."/>
            <person name="Flibotte S."/>
            <person name="Neira M."/>
            <person name="Lenassi M."/>
            <person name="Gostincar C."/>
            <person name="Stajich J.E."/>
            <person name="Nislow C.E."/>
        </authorList>
    </citation>
    <scope>NUCLEOTIDE SEQUENCE [LARGE SCALE GENOMIC DNA]</scope>
    <source>
        <strain evidence="6 7">EXF-2000</strain>
    </source>
</reference>
<evidence type="ECO:0000256" key="4">
    <source>
        <dbReference type="RuleBase" id="RU365036"/>
    </source>
</evidence>
<dbReference type="SUPFAM" id="SSF53383">
    <property type="entry name" value="PLP-dependent transferases"/>
    <property type="match status" value="1"/>
</dbReference>
<comment type="caution">
    <text evidence="6">The sequence shown here is derived from an EMBL/GenBank/DDBJ whole genome shotgun (WGS) entry which is preliminary data.</text>
</comment>
<dbReference type="GO" id="GO:0055129">
    <property type="term" value="P:L-proline biosynthetic process"/>
    <property type="evidence" value="ECO:0007669"/>
    <property type="project" value="UniProtKB-UniPathway"/>
</dbReference>
<dbReference type="InterPro" id="IPR050103">
    <property type="entry name" value="Class-III_PLP-dep_AT"/>
</dbReference>
<dbReference type="GO" id="GO:0005737">
    <property type="term" value="C:cytoplasm"/>
    <property type="evidence" value="ECO:0007669"/>
    <property type="project" value="TreeGrafter"/>
</dbReference>
<protein>
    <recommendedName>
        <fullName evidence="4">Ornithine aminotransferase</fullName>
        <ecNumber evidence="4">2.6.1.13</ecNumber>
    </recommendedName>
</protein>
<dbReference type="PANTHER" id="PTHR11986">
    <property type="entry name" value="AMINOTRANSFERASE CLASS III"/>
    <property type="match status" value="1"/>
</dbReference>
<dbReference type="VEuPathDB" id="FungiDB:BTJ68_13612"/>
<evidence type="ECO:0000256" key="1">
    <source>
        <dbReference type="ARBA" id="ARBA00001933"/>
    </source>
</evidence>
<sequence length="271" mass="29760">MSSNQKSAALQRHQSDRGSVRRARERTRGIRDRTHPRRSRDRSPDDVYLRRIRELCDQYNVLMICDEIQTGIARTGRLLAHEWAGIKPDLVFLGKAISGGMYPVSCVLGSKEVMLTVEPGTHGSTYGGNPLGSAVAIAALEIVEEEQLTERAQGLGEVLRAGLRDIQAKDPMIKTIRGRGLLNAIVIDESKTGGHSAWDLCMLMKEKGLLAKPTHQNIIRLAPPLVITEQQIQTALRIISDAVAELPSLKGKKEAEVLPEGEKGVHIGVEN</sequence>
<evidence type="ECO:0000256" key="3">
    <source>
        <dbReference type="ARBA" id="ARBA00022898"/>
    </source>
</evidence>
<evidence type="ECO:0000313" key="7">
    <source>
        <dbReference type="Proteomes" id="UP000194280"/>
    </source>
</evidence>
<dbReference type="InterPro" id="IPR005814">
    <property type="entry name" value="Aminotrans_3"/>
</dbReference>
<accession>A0A1Z5ST81</accession>
<dbReference type="EC" id="2.6.1.13" evidence="4"/>
<dbReference type="InterPro" id="IPR015422">
    <property type="entry name" value="PyrdxlP-dep_Trfase_small"/>
</dbReference>
<dbReference type="EMBL" id="MUNK01000264">
    <property type="protein sequence ID" value="OTA24020.1"/>
    <property type="molecule type" value="Genomic_DNA"/>
</dbReference>
<dbReference type="GO" id="GO:0030170">
    <property type="term" value="F:pyridoxal phosphate binding"/>
    <property type="evidence" value="ECO:0007669"/>
    <property type="project" value="InterPro"/>
</dbReference>
<dbReference type="AlphaFoldDB" id="A0A1Z5ST81"/>
<keyword evidence="3 4" id="KW-0663">Pyridoxal phosphate</keyword>
<keyword evidence="7" id="KW-1185">Reference proteome</keyword>
<comment type="cofactor">
    <cofactor evidence="1 4">
        <name>pyridoxal 5'-phosphate</name>
        <dbReference type="ChEBI" id="CHEBI:597326"/>
    </cofactor>
</comment>
<dbReference type="PANTHER" id="PTHR11986:SF18">
    <property type="entry name" value="ORNITHINE AMINOTRANSFERASE, MITOCHONDRIAL"/>
    <property type="match status" value="1"/>
</dbReference>
<dbReference type="InterPro" id="IPR015421">
    <property type="entry name" value="PyrdxlP-dep_Trfase_major"/>
</dbReference>
<dbReference type="FunFam" id="3.90.1150.10:FF:000152">
    <property type="entry name" value="Ornithine aminotransferase"/>
    <property type="match status" value="1"/>
</dbReference>
<evidence type="ECO:0000256" key="5">
    <source>
        <dbReference type="SAM" id="MobiDB-lite"/>
    </source>
</evidence>
<gene>
    <name evidence="6" type="ORF">BTJ68_13612</name>
</gene>
<dbReference type="InParanoid" id="A0A1Z5ST81"/>
<organism evidence="6 7">
    <name type="scientific">Hortaea werneckii EXF-2000</name>
    <dbReference type="NCBI Taxonomy" id="1157616"/>
    <lineage>
        <taxon>Eukaryota</taxon>
        <taxon>Fungi</taxon>
        <taxon>Dikarya</taxon>
        <taxon>Ascomycota</taxon>
        <taxon>Pezizomycotina</taxon>
        <taxon>Dothideomycetes</taxon>
        <taxon>Dothideomycetidae</taxon>
        <taxon>Mycosphaerellales</taxon>
        <taxon>Teratosphaeriaceae</taxon>
        <taxon>Hortaea</taxon>
    </lineage>
</organism>
<dbReference type="GO" id="GO:0004587">
    <property type="term" value="F:ornithine aminotransferase activity"/>
    <property type="evidence" value="ECO:0007669"/>
    <property type="project" value="UniProtKB-EC"/>
</dbReference>
<dbReference type="Gene3D" id="3.40.640.10">
    <property type="entry name" value="Type I PLP-dependent aspartate aminotransferase-like (Major domain)"/>
    <property type="match status" value="1"/>
</dbReference>
<dbReference type="STRING" id="1157616.A0A1Z5ST81"/>
<comment type="catalytic activity">
    <reaction evidence="4">
        <text>a 2-oxocarboxylate + L-ornithine = L-glutamate 5-semialdehyde + an L-alpha-amino acid</text>
        <dbReference type="Rhea" id="RHEA:13877"/>
        <dbReference type="ChEBI" id="CHEBI:35179"/>
        <dbReference type="ChEBI" id="CHEBI:46911"/>
        <dbReference type="ChEBI" id="CHEBI:58066"/>
        <dbReference type="ChEBI" id="CHEBI:59869"/>
        <dbReference type="EC" id="2.6.1.13"/>
    </reaction>
</comment>
<dbReference type="InterPro" id="IPR015424">
    <property type="entry name" value="PyrdxlP-dep_Trfase"/>
</dbReference>
<keyword evidence="4 6" id="KW-0808">Transferase</keyword>
<dbReference type="GO" id="GO:0010121">
    <property type="term" value="P:L-arginine catabolic process to proline via ornithine"/>
    <property type="evidence" value="ECO:0007669"/>
    <property type="project" value="TreeGrafter"/>
</dbReference>
<dbReference type="UniPathway" id="UPA00098">
    <property type="reaction ID" value="UER00358"/>
</dbReference>
<keyword evidence="4 6" id="KW-0032">Aminotransferase</keyword>
<dbReference type="Pfam" id="PF00202">
    <property type="entry name" value="Aminotran_3"/>
    <property type="match status" value="1"/>
</dbReference>